<dbReference type="SUPFAM" id="SSF46894">
    <property type="entry name" value="C-terminal effector domain of the bipartite response regulators"/>
    <property type="match status" value="1"/>
</dbReference>
<dbReference type="GO" id="GO:0006355">
    <property type="term" value="P:regulation of DNA-templated transcription"/>
    <property type="evidence" value="ECO:0007669"/>
    <property type="project" value="InterPro"/>
</dbReference>
<dbReference type="Gene3D" id="6.10.250.690">
    <property type="match status" value="1"/>
</dbReference>
<evidence type="ECO:0000256" key="4">
    <source>
        <dbReference type="ARBA" id="ARBA00023125"/>
    </source>
</evidence>
<dbReference type="InterPro" id="IPR039420">
    <property type="entry name" value="WalR-like"/>
</dbReference>
<dbReference type="EMBL" id="NMQA01000045">
    <property type="protein sequence ID" value="PMB00178.1"/>
    <property type="molecule type" value="Genomic_DNA"/>
</dbReference>
<dbReference type="CDD" id="cd17624">
    <property type="entry name" value="REC_OmpR_PmrA-like"/>
    <property type="match status" value="1"/>
</dbReference>
<reference evidence="10 11" key="1">
    <citation type="submission" date="2017-07" db="EMBL/GenBank/DDBJ databases">
        <title>Genomes of Fischerella (Mastigocladus) sp. strains.</title>
        <authorList>
            <person name="Miller S.R."/>
        </authorList>
    </citation>
    <scope>NUCLEOTIDE SEQUENCE [LARGE SCALE GENOMIC DNA]</scope>
    <source>
        <strain evidence="10 11">CCMEE 5268</strain>
    </source>
</reference>
<keyword evidence="4 7" id="KW-0238">DNA-binding</keyword>
<dbReference type="InterPro" id="IPR016032">
    <property type="entry name" value="Sig_transdc_resp-reg_C-effctor"/>
</dbReference>
<evidence type="ECO:0000256" key="2">
    <source>
        <dbReference type="ARBA" id="ARBA00023012"/>
    </source>
</evidence>
<dbReference type="Pfam" id="PF00486">
    <property type="entry name" value="Trans_reg_C"/>
    <property type="match status" value="1"/>
</dbReference>
<evidence type="ECO:0000256" key="7">
    <source>
        <dbReference type="PROSITE-ProRule" id="PRU01091"/>
    </source>
</evidence>
<protein>
    <submittedName>
        <fullName evidence="10">DNA-binding response regulator</fullName>
    </submittedName>
</protein>
<dbReference type="GO" id="GO:0000976">
    <property type="term" value="F:transcription cis-regulatory region binding"/>
    <property type="evidence" value="ECO:0007669"/>
    <property type="project" value="TreeGrafter"/>
</dbReference>
<dbReference type="GO" id="GO:0005829">
    <property type="term" value="C:cytosol"/>
    <property type="evidence" value="ECO:0007669"/>
    <property type="project" value="TreeGrafter"/>
</dbReference>
<feature type="domain" description="OmpR/PhoB-type" evidence="9">
    <location>
        <begin position="128"/>
        <end position="222"/>
    </location>
</feature>
<keyword evidence="3" id="KW-0805">Transcription regulation</keyword>
<sequence>MHRILIAEDEPRIASFLEKGLFSHGFTTAVVADGNEVVLMVQEGEFDLLILDLGLPGKDGIEVIEDLRGQGESLPIIILTARDDIKDKITGLESGADDYVTKPFRFEELLARVRVRLRSSTVFSVKNDTQIKVGNIVLDLRTRRIKVDGRTVDLPAREFTLAETFFRHPGQVLSREQLLDRVWGFDYNPGSNIVDVYVGYLRKKLGSDLIETVRGMGYRLRLSNE</sequence>
<keyword evidence="2" id="KW-0902">Two-component regulatory system</keyword>
<dbReference type="Pfam" id="PF00072">
    <property type="entry name" value="Response_reg"/>
    <property type="match status" value="1"/>
</dbReference>
<dbReference type="PANTHER" id="PTHR48111">
    <property type="entry name" value="REGULATOR OF RPOS"/>
    <property type="match status" value="1"/>
</dbReference>
<dbReference type="SMART" id="SM00862">
    <property type="entry name" value="Trans_reg_C"/>
    <property type="match status" value="1"/>
</dbReference>
<dbReference type="GO" id="GO:0032993">
    <property type="term" value="C:protein-DNA complex"/>
    <property type="evidence" value="ECO:0007669"/>
    <property type="project" value="TreeGrafter"/>
</dbReference>
<gene>
    <name evidence="10" type="ORF">CEN50_04145</name>
</gene>
<dbReference type="AlphaFoldDB" id="A0A2N6KKH6"/>
<accession>A0A2N6KKH6</accession>
<dbReference type="SMART" id="SM00448">
    <property type="entry name" value="REC"/>
    <property type="match status" value="1"/>
</dbReference>
<dbReference type="Proteomes" id="UP000235025">
    <property type="component" value="Unassembled WGS sequence"/>
</dbReference>
<evidence type="ECO:0000313" key="10">
    <source>
        <dbReference type="EMBL" id="PMB00178.1"/>
    </source>
</evidence>
<dbReference type="GO" id="GO:0000156">
    <property type="term" value="F:phosphorelay response regulator activity"/>
    <property type="evidence" value="ECO:0007669"/>
    <property type="project" value="TreeGrafter"/>
</dbReference>
<keyword evidence="5" id="KW-0804">Transcription</keyword>
<dbReference type="InterPro" id="IPR011006">
    <property type="entry name" value="CheY-like_superfamily"/>
</dbReference>
<dbReference type="Gene3D" id="3.40.50.2300">
    <property type="match status" value="1"/>
</dbReference>
<keyword evidence="1 6" id="KW-0597">Phosphoprotein</keyword>
<evidence type="ECO:0000256" key="3">
    <source>
        <dbReference type="ARBA" id="ARBA00023015"/>
    </source>
</evidence>
<organism evidence="10 11">
    <name type="scientific">Fischerella thermalis CCMEE 5268</name>
    <dbReference type="NCBI Taxonomy" id="2019662"/>
    <lineage>
        <taxon>Bacteria</taxon>
        <taxon>Bacillati</taxon>
        <taxon>Cyanobacteriota</taxon>
        <taxon>Cyanophyceae</taxon>
        <taxon>Nostocales</taxon>
        <taxon>Hapalosiphonaceae</taxon>
        <taxon>Fischerella</taxon>
    </lineage>
</organism>
<name>A0A2N6KKH6_9CYAN</name>
<dbReference type="Gene3D" id="1.10.10.10">
    <property type="entry name" value="Winged helix-like DNA-binding domain superfamily/Winged helix DNA-binding domain"/>
    <property type="match status" value="1"/>
</dbReference>
<dbReference type="InterPro" id="IPR001789">
    <property type="entry name" value="Sig_transdc_resp-reg_receiver"/>
</dbReference>
<dbReference type="InterPro" id="IPR001867">
    <property type="entry name" value="OmpR/PhoB-type_DNA-bd"/>
</dbReference>
<dbReference type="InterPro" id="IPR036388">
    <property type="entry name" value="WH-like_DNA-bd_sf"/>
</dbReference>
<evidence type="ECO:0000256" key="1">
    <source>
        <dbReference type="ARBA" id="ARBA00022553"/>
    </source>
</evidence>
<proteinExistence type="predicted"/>
<feature type="domain" description="Response regulatory" evidence="8">
    <location>
        <begin position="3"/>
        <end position="117"/>
    </location>
</feature>
<feature type="modified residue" description="4-aspartylphosphate" evidence="6">
    <location>
        <position position="52"/>
    </location>
</feature>
<feature type="DNA-binding region" description="OmpR/PhoB-type" evidence="7">
    <location>
        <begin position="128"/>
        <end position="222"/>
    </location>
</feature>
<dbReference type="FunFam" id="1.10.10.10:FF:000005">
    <property type="entry name" value="Two-component system response regulator"/>
    <property type="match status" value="1"/>
</dbReference>
<dbReference type="RefSeq" id="WP_102171582.1">
    <property type="nucleotide sequence ID" value="NZ_NMQA01000045.1"/>
</dbReference>
<comment type="caution">
    <text evidence="10">The sequence shown here is derived from an EMBL/GenBank/DDBJ whole genome shotgun (WGS) entry which is preliminary data.</text>
</comment>
<dbReference type="SUPFAM" id="SSF52172">
    <property type="entry name" value="CheY-like"/>
    <property type="match status" value="1"/>
</dbReference>
<evidence type="ECO:0000313" key="11">
    <source>
        <dbReference type="Proteomes" id="UP000235025"/>
    </source>
</evidence>
<evidence type="ECO:0000256" key="5">
    <source>
        <dbReference type="ARBA" id="ARBA00023163"/>
    </source>
</evidence>
<dbReference type="CDD" id="cd00383">
    <property type="entry name" value="trans_reg_C"/>
    <property type="match status" value="1"/>
</dbReference>
<dbReference type="PANTHER" id="PTHR48111:SF38">
    <property type="entry name" value="TWO-COMPONENT RESPONSE REGULATOR"/>
    <property type="match status" value="1"/>
</dbReference>
<dbReference type="PROSITE" id="PS50110">
    <property type="entry name" value="RESPONSE_REGULATORY"/>
    <property type="match status" value="1"/>
</dbReference>
<evidence type="ECO:0000259" key="8">
    <source>
        <dbReference type="PROSITE" id="PS50110"/>
    </source>
</evidence>
<evidence type="ECO:0000256" key="6">
    <source>
        <dbReference type="PROSITE-ProRule" id="PRU00169"/>
    </source>
</evidence>
<evidence type="ECO:0000259" key="9">
    <source>
        <dbReference type="PROSITE" id="PS51755"/>
    </source>
</evidence>
<dbReference type="PROSITE" id="PS51755">
    <property type="entry name" value="OMPR_PHOB"/>
    <property type="match status" value="1"/>
</dbReference>